<evidence type="ECO:0000313" key="7">
    <source>
        <dbReference type="EMBL" id="CAH0557808.1"/>
    </source>
</evidence>
<evidence type="ECO:0000256" key="1">
    <source>
        <dbReference type="ARBA" id="ARBA00022737"/>
    </source>
</evidence>
<accession>A0A9P0FK67</accession>
<feature type="domain" description="CUB" evidence="6">
    <location>
        <begin position="130"/>
        <end position="249"/>
    </location>
</feature>
<organism evidence="7 8">
    <name type="scientific">Brassicogethes aeneus</name>
    <name type="common">Rape pollen beetle</name>
    <name type="synonym">Meligethes aeneus</name>
    <dbReference type="NCBI Taxonomy" id="1431903"/>
    <lineage>
        <taxon>Eukaryota</taxon>
        <taxon>Metazoa</taxon>
        <taxon>Ecdysozoa</taxon>
        <taxon>Arthropoda</taxon>
        <taxon>Hexapoda</taxon>
        <taxon>Insecta</taxon>
        <taxon>Pterygota</taxon>
        <taxon>Neoptera</taxon>
        <taxon>Endopterygota</taxon>
        <taxon>Coleoptera</taxon>
        <taxon>Polyphaga</taxon>
        <taxon>Cucujiformia</taxon>
        <taxon>Nitidulidae</taxon>
        <taxon>Meligethinae</taxon>
        <taxon>Brassicogethes</taxon>
    </lineage>
</organism>
<dbReference type="Pfam" id="PF00431">
    <property type="entry name" value="CUB"/>
    <property type="match status" value="1"/>
</dbReference>
<dbReference type="SMART" id="SM00042">
    <property type="entry name" value="CUB"/>
    <property type="match status" value="1"/>
</dbReference>
<keyword evidence="2" id="KW-1015">Disulfide bond</keyword>
<dbReference type="InterPro" id="IPR035914">
    <property type="entry name" value="Sperma_CUB_dom_sf"/>
</dbReference>
<proteinExistence type="predicted"/>
<comment type="caution">
    <text evidence="3">Lacks conserved residue(s) required for the propagation of feature annotation.</text>
</comment>
<dbReference type="InterPro" id="IPR000859">
    <property type="entry name" value="CUB_dom"/>
</dbReference>
<feature type="chain" id="PRO_5040460356" description="CUB domain-containing protein" evidence="5">
    <location>
        <begin position="20"/>
        <end position="379"/>
    </location>
</feature>
<dbReference type="PANTHER" id="PTHR24251">
    <property type="entry name" value="OVOCHYMASE-RELATED"/>
    <property type="match status" value="1"/>
</dbReference>
<protein>
    <recommendedName>
        <fullName evidence="6">CUB domain-containing protein</fullName>
    </recommendedName>
</protein>
<evidence type="ECO:0000256" key="5">
    <source>
        <dbReference type="SAM" id="SignalP"/>
    </source>
</evidence>
<evidence type="ECO:0000256" key="3">
    <source>
        <dbReference type="PROSITE-ProRule" id="PRU00059"/>
    </source>
</evidence>
<sequence length="379" mass="43074">MFSFTKLLIMVLQFWTIKSKYIETVTISDCESCRLLLTCRGLSAVIAILEVNFTPYNIEKQTELTTFWSKEDDYPLRPIHPRDVLNYRCSGMNHCSFELTHDCPDSKNWGPGNLTVKYACISERVITKYCNSVINLPSPNSSGISQGFIHNPGYPLYYSGKECQWKIKAPPSQKIQLSIIDLSLHSNPTDSDCSDYLEIQDDTQVVYTSCVQEHPPIVLTSFTEDFTIVLKSQNDFNPRRGFFIHYSALGCPMPELPEDGYLVYRNDTAAVFHCCVGFHFPDTGARRKVISCEGDRWNETLPLMNCERDILSNIPTKSVTYKEEMASDLIAPTLLILALFIVNGIVLFYIYTVKKRSAIEVKEEELGTLTLSTSTHSNR</sequence>
<feature type="transmembrane region" description="Helical" evidence="4">
    <location>
        <begin position="329"/>
        <end position="352"/>
    </location>
</feature>
<feature type="signal peptide" evidence="5">
    <location>
        <begin position="1"/>
        <end position="19"/>
    </location>
</feature>
<dbReference type="Proteomes" id="UP001154078">
    <property type="component" value="Chromosome 5"/>
</dbReference>
<reference evidence="7" key="1">
    <citation type="submission" date="2021-12" db="EMBL/GenBank/DDBJ databases">
        <authorList>
            <person name="King R."/>
        </authorList>
    </citation>
    <scope>NUCLEOTIDE SEQUENCE</scope>
</reference>
<gene>
    <name evidence="7" type="ORF">MELIAE_LOCUS8426</name>
</gene>
<evidence type="ECO:0000259" key="6">
    <source>
        <dbReference type="PROSITE" id="PS01180"/>
    </source>
</evidence>
<keyword evidence="8" id="KW-1185">Reference proteome</keyword>
<dbReference type="SUPFAM" id="SSF49854">
    <property type="entry name" value="Spermadhesin, CUB domain"/>
    <property type="match status" value="1"/>
</dbReference>
<dbReference type="OrthoDB" id="6431754at2759"/>
<dbReference type="Gene3D" id="2.60.120.290">
    <property type="entry name" value="Spermadhesin, CUB domain"/>
    <property type="match status" value="1"/>
</dbReference>
<dbReference type="EMBL" id="OV121136">
    <property type="protein sequence ID" value="CAH0557808.1"/>
    <property type="molecule type" value="Genomic_DNA"/>
</dbReference>
<keyword evidence="4" id="KW-0812">Transmembrane</keyword>
<name>A0A9P0FK67_BRAAE</name>
<keyword evidence="5" id="KW-0732">Signal</keyword>
<dbReference type="PROSITE" id="PS01180">
    <property type="entry name" value="CUB"/>
    <property type="match status" value="1"/>
</dbReference>
<evidence type="ECO:0000313" key="8">
    <source>
        <dbReference type="Proteomes" id="UP001154078"/>
    </source>
</evidence>
<keyword evidence="4" id="KW-0472">Membrane</keyword>
<keyword evidence="4" id="KW-1133">Transmembrane helix</keyword>
<dbReference type="AlphaFoldDB" id="A0A9P0FK67"/>
<evidence type="ECO:0000256" key="2">
    <source>
        <dbReference type="ARBA" id="ARBA00023157"/>
    </source>
</evidence>
<keyword evidence="1" id="KW-0677">Repeat</keyword>
<evidence type="ECO:0000256" key="4">
    <source>
        <dbReference type="SAM" id="Phobius"/>
    </source>
</evidence>
<dbReference type="CDD" id="cd00041">
    <property type="entry name" value="CUB"/>
    <property type="match status" value="1"/>
</dbReference>